<comment type="caution">
    <text evidence="7">The sequence shown here is derived from an EMBL/GenBank/DDBJ whole genome shotgun (WGS) entry which is preliminary data.</text>
</comment>
<organism evidence="7 8">
    <name type="scientific">Rhodoplanes elegans</name>
    <dbReference type="NCBI Taxonomy" id="29408"/>
    <lineage>
        <taxon>Bacteria</taxon>
        <taxon>Pseudomonadati</taxon>
        <taxon>Pseudomonadota</taxon>
        <taxon>Alphaproteobacteria</taxon>
        <taxon>Hyphomicrobiales</taxon>
        <taxon>Nitrobacteraceae</taxon>
        <taxon>Rhodoplanes</taxon>
    </lineage>
</organism>
<feature type="binding site" evidence="4">
    <location>
        <position position="265"/>
    </location>
    <ligand>
        <name>[4Fe-4S] cluster</name>
        <dbReference type="ChEBI" id="CHEBI:49883"/>
    </ligand>
</feature>
<protein>
    <recommendedName>
        <fullName evidence="4">Adenosine 5'-phosphosulfate reductase</fullName>
        <shortName evidence="4">APS reductase</shortName>
        <ecNumber evidence="4">1.8.4.10</ecNumber>
    </recommendedName>
    <alternativeName>
        <fullName evidence="4">5'-adenylylsulfate reductase</fullName>
    </alternativeName>
    <alternativeName>
        <fullName evidence="4">Thioredoxin-dependent 5'-adenylylsulfate reductase</fullName>
    </alternativeName>
</protein>
<dbReference type="OrthoDB" id="9794018at2"/>
<dbReference type="GO" id="GO:0004604">
    <property type="term" value="F:phosphoadenylyl-sulfate reductase (thioredoxin) activity"/>
    <property type="evidence" value="ECO:0007669"/>
    <property type="project" value="UniProtKB-UniRule"/>
</dbReference>
<feature type="active site" description="Nucleophile; cysteine thiosulfonate intermediate" evidence="4">
    <location>
        <position position="288"/>
    </location>
</feature>
<dbReference type="Pfam" id="PF01507">
    <property type="entry name" value="PAPS_reduct"/>
    <property type="match status" value="1"/>
</dbReference>
<dbReference type="EMBL" id="NPEU01000013">
    <property type="protein sequence ID" value="RAI41613.1"/>
    <property type="molecule type" value="Genomic_DNA"/>
</dbReference>
<proteinExistence type="inferred from homology"/>
<feature type="binding site" evidence="4">
    <location>
        <position position="182"/>
    </location>
    <ligand>
        <name>[4Fe-4S] cluster</name>
        <dbReference type="ChEBI" id="CHEBI:49883"/>
    </ligand>
</feature>
<evidence type="ECO:0000256" key="2">
    <source>
        <dbReference type="ARBA" id="ARBA00023002"/>
    </source>
</evidence>
<feature type="domain" description="Phosphoadenosine phosphosulphate reductase" evidence="6">
    <location>
        <begin position="100"/>
        <end position="268"/>
    </location>
</feature>
<dbReference type="Proteomes" id="UP000248863">
    <property type="component" value="Unassembled WGS sequence"/>
</dbReference>
<evidence type="ECO:0000259" key="6">
    <source>
        <dbReference type="Pfam" id="PF01507"/>
    </source>
</evidence>
<dbReference type="PANTHER" id="PTHR46509:SF1">
    <property type="entry name" value="PHOSPHOADENOSINE PHOSPHOSULFATE REDUCTASE"/>
    <property type="match status" value="1"/>
</dbReference>
<reference evidence="7 8" key="1">
    <citation type="submission" date="2017-07" db="EMBL/GenBank/DDBJ databases">
        <title>Draft Genome Sequences of Select Purple Nonsulfur Bacteria.</title>
        <authorList>
            <person name="Lasarre B."/>
            <person name="Mckinlay J.B."/>
        </authorList>
    </citation>
    <scope>NUCLEOTIDE SEQUENCE [LARGE SCALE GENOMIC DNA]</scope>
    <source>
        <strain evidence="7 8">DSM 11907</strain>
    </source>
</reference>
<dbReference type="GO" id="GO:0019379">
    <property type="term" value="P:sulfate assimilation, phosphoadenylyl sulfate reduction by phosphoadenylyl-sulfate reductase (thioredoxin)"/>
    <property type="evidence" value="ECO:0007669"/>
    <property type="project" value="UniProtKB-UniRule"/>
</dbReference>
<comment type="cofactor">
    <cofactor evidence="4">
        <name>[4Fe-4S] cluster</name>
        <dbReference type="ChEBI" id="CHEBI:49883"/>
    </cofactor>
    <text evidence="4">Binds 1 [4Fe-4S] cluster per subunit.</text>
</comment>
<dbReference type="GO" id="GO:0051539">
    <property type="term" value="F:4 iron, 4 sulfur cluster binding"/>
    <property type="evidence" value="ECO:0007669"/>
    <property type="project" value="UniProtKB-UniRule"/>
</dbReference>
<comment type="similarity">
    <text evidence="1 4">Belongs to the PAPS reductase family. CysH subfamily.</text>
</comment>
<keyword evidence="4" id="KW-0411">Iron-sulfur</keyword>
<evidence type="ECO:0000256" key="5">
    <source>
        <dbReference type="SAM" id="MobiDB-lite"/>
    </source>
</evidence>
<keyword evidence="2 4" id="KW-0560">Oxidoreductase</keyword>
<evidence type="ECO:0000256" key="3">
    <source>
        <dbReference type="ARBA" id="ARBA00024327"/>
    </source>
</evidence>
<sequence length="303" mass="31893">MPPRDETTPAEVGDGLFPPPPPPPRHALRAREEGSRSASNPSNPEEANASTPLPPFASANGGEGSGVGGSSAAESLAAAWASAMPQAIVHAALQEFAGRIALVSSFGADAAVLLHMVAQVDSSTPVVFVDTLRLFPETLRYRDTLVARLGLTDVRIVRPDAQQIMRFDPDLSLAETDPDACCAFRKVAPFEQAIAPFAAWLNGRRRDQGASRAAIATAEWDGARLKINPLAAWTAADAAAYRRAHDLPEHPLAAQGYPSIGCVPCTSPVDAGEDGRAGRWRGSEKTECGLHMRRAGATASTDS</sequence>
<evidence type="ECO:0000256" key="1">
    <source>
        <dbReference type="ARBA" id="ARBA00009732"/>
    </source>
</evidence>
<feature type="region of interest" description="Disordered" evidence="5">
    <location>
        <begin position="1"/>
        <end position="70"/>
    </location>
</feature>
<feature type="binding site" evidence="4">
    <location>
        <position position="181"/>
    </location>
    <ligand>
        <name>[4Fe-4S] cluster</name>
        <dbReference type="ChEBI" id="CHEBI:49883"/>
    </ligand>
</feature>
<comment type="function">
    <text evidence="4">Catalyzes the formation of sulfite from adenosine 5'-phosphosulfate (APS) using thioredoxin as an electron donor.</text>
</comment>
<dbReference type="InterPro" id="IPR014729">
    <property type="entry name" value="Rossmann-like_a/b/a_fold"/>
</dbReference>
<keyword evidence="8" id="KW-1185">Reference proteome</keyword>
<dbReference type="EC" id="1.8.4.10" evidence="4"/>
<dbReference type="InterPro" id="IPR004511">
    <property type="entry name" value="PAPS/APS_Rdtase"/>
</dbReference>
<dbReference type="GO" id="GO:0043866">
    <property type="term" value="F:adenylyl-sulfate reductase (thioredoxin) activity"/>
    <property type="evidence" value="ECO:0007669"/>
    <property type="project" value="UniProtKB-EC"/>
</dbReference>
<feature type="compositionally biased region" description="Polar residues" evidence="5">
    <location>
        <begin position="36"/>
        <end position="51"/>
    </location>
</feature>
<keyword evidence="4" id="KW-0963">Cytoplasm</keyword>
<comment type="pathway">
    <text evidence="3 4">Sulfur metabolism; hydrogen sulfide biosynthesis; sulfite from sulfate.</text>
</comment>
<keyword evidence="4" id="KW-0479">Metal-binding</keyword>
<dbReference type="NCBIfam" id="NF002537">
    <property type="entry name" value="PRK02090.1"/>
    <property type="match status" value="1"/>
</dbReference>
<dbReference type="AlphaFoldDB" id="A0A327KV44"/>
<gene>
    <name evidence="4" type="primary">cysH</name>
    <name evidence="7" type="ORF">CH338_02500</name>
</gene>
<evidence type="ECO:0000256" key="4">
    <source>
        <dbReference type="HAMAP-Rule" id="MF_00063"/>
    </source>
</evidence>
<comment type="subcellular location">
    <subcellularLocation>
        <location evidence="4">Cytoplasm</location>
    </subcellularLocation>
</comment>
<dbReference type="SUPFAM" id="SSF52402">
    <property type="entry name" value="Adenine nucleotide alpha hydrolases-like"/>
    <property type="match status" value="1"/>
</dbReference>
<dbReference type="NCBIfam" id="TIGR00434">
    <property type="entry name" value="cysH"/>
    <property type="match status" value="1"/>
</dbReference>
<keyword evidence="4" id="KW-0408">Iron</keyword>
<dbReference type="GO" id="GO:0005737">
    <property type="term" value="C:cytoplasm"/>
    <property type="evidence" value="ECO:0007669"/>
    <property type="project" value="UniProtKB-SubCell"/>
</dbReference>
<comment type="catalytic activity">
    <reaction evidence="4">
        <text>[thioredoxin]-disulfide + sulfite + AMP + 2 H(+) = adenosine 5'-phosphosulfate + [thioredoxin]-dithiol</text>
        <dbReference type="Rhea" id="RHEA:21976"/>
        <dbReference type="Rhea" id="RHEA-COMP:10698"/>
        <dbReference type="Rhea" id="RHEA-COMP:10700"/>
        <dbReference type="ChEBI" id="CHEBI:15378"/>
        <dbReference type="ChEBI" id="CHEBI:17359"/>
        <dbReference type="ChEBI" id="CHEBI:29950"/>
        <dbReference type="ChEBI" id="CHEBI:50058"/>
        <dbReference type="ChEBI" id="CHEBI:58243"/>
        <dbReference type="ChEBI" id="CHEBI:456215"/>
        <dbReference type="EC" id="1.8.4.10"/>
    </reaction>
</comment>
<evidence type="ECO:0000313" key="8">
    <source>
        <dbReference type="Proteomes" id="UP000248863"/>
    </source>
</evidence>
<feature type="binding site" evidence="4">
    <location>
        <position position="262"/>
    </location>
    <ligand>
        <name>[4Fe-4S] cluster</name>
        <dbReference type="ChEBI" id="CHEBI:49883"/>
    </ligand>
</feature>
<dbReference type="PANTHER" id="PTHR46509">
    <property type="entry name" value="PHOSPHOADENOSINE PHOSPHOSULFATE REDUCTASE"/>
    <property type="match status" value="1"/>
</dbReference>
<dbReference type="Gene3D" id="3.40.50.620">
    <property type="entry name" value="HUPs"/>
    <property type="match status" value="1"/>
</dbReference>
<dbReference type="GO" id="GO:0070814">
    <property type="term" value="P:hydrogen sulfide biosynthetic process"/>
    <property type="evidence" value="ECO:0007669"/>
    <property type="project" value="UniProtKB-UniRule"/>
</dbReference>
<accession>A0A327KV44</accession>
<evidence type="ECO:0000313" key="7">
    <source>
        <dbReference type="EMBL" id="RAI41613.1"/>
    </source>
</evidence>
<dbReference type="HAMAP" id="MF_00063">
    <property type="entry name" value="CysH"/>
    <property type="match status" value="1"/>
</dbReference>
<name>A0A327KV44_9BRAD</name>
<dbReference type="InterPro" id="IPR002500">
    <property type="entry name" value="PAPS_reduct_dom"/>
</dbReference>
<dbReference type="GO" id="GO:0046872">
    <property type="term" value="F:metal ion binding"/>
    <property type="evidence" value="ECO:0007669"/>
    <property type="project" value="UniProtKB-KW"/>
</dbReference>